<protein>
    <submittedName>
        <fullName evidence="1">Uncharacterized protein</fullName>
    </submittedName>
</protein>
<gene>
    <name evidence="1" type="ORF">PCOR1329_LOCUS20173</name>
</gene>
<evidence type="ECO:0000313" key="1">
    <source>
        <dbReference type="EMBL" id="CAK0817614.1"/>
    </source>
</evidence>
<accession>A0ABN9RF05</accession>
<name>A0ABN9RF05_9DINO</name>
<proteinExistence type="predicted"/>
<comment type="caution">
    <text evidence="1">The sequence shown here is derived from an EMBL/GenBank/DDBJ whole genome shotgun (WGS) entry which is preliminary data.</text>
</comment>
<keyword evidence="2" id="KW-1185">Reference proteome</keyword>
<dbReference type="Proteomes" id="UP001189429">
    <property type="component" value="Unassembled WGS sequence"/>
</dbReference>
<reference evidence="1" key="1">
    <citation type="submission" date="2023-10" db="EMBL/GenBank/DDBJ databases">
        <authorList>
            <person name="Chen Y."/>
            <person name="Shah S."/>
            <person name="Dougan E. K."/>
            <person name="Thang M."/>
            <person name="Chan C."/>
        </authorList>
    </citation>
    <scope>NUCLEOTIDE SEQUENCE [LARGE SCALE GENOMIC DNA]</scope>
</reference>
<feature type="non-terminal residue" evidence="1">
    <location>
        <position position="1"/>
    </location>
</feature>
<sequence>ELFSAAPSSWYQYCIKVSKINEMTTTAPIDDFDFIAHAAEDAGPWQKETCFWYDILADECFSVSQEDFLTEAEVIKYWQYVEISDSSETSFFVSHEVLTLGK</sequence>
<evidence type="ECO:0000313" key="2">
    <source>
        <dbReference type="Proteomes" id="UP001189429"/>
    </source>
</evidence>
<dbReference type="EMBL" id="CAUYUJ010006518">
    <property type="protein sequence ID" value="CAK0817614.1"/>
    <property type="molecule type" value="Genomic_DNA"/>
</dbReference>
<organism evidence="1 2">
    <name type="scientific">Prorocentrum cordatum</name>
    <dbReference type="NCBI Taxonomy" id="2364126"/>
    <lineage>
        <taxon>Eukaryota</taxon>
        <taxon>Sar</taxon>
        <taxon>Alveolata</taxon>
        <taxon>Dinophyceae</taxon>
        <taxon>Prorocentrales</taxon>
        <taxon>Prorocentraceae</taxon>
        <taxon>Prorocentrum</taxon>
    </lineage>
</organism>
<feature type="non-terminal residue" evidence="1">
    <location>
        <position position="102"/>
    </location>
</feature>